<name>A0A8H7VYK9_9HELO</name>
<evidence type="ECO:0000259" key="5">
    <source>
        <dbReference type="PROSITE" id="PS51635"/>
    </source>
</evidence>
<dbReference type="InterPro" id="IPR002641">
    <property type="entry name" value="PNPLA_dom"/>
</dbReference>
<dbReference type="EMBL" id="JAFJYH010000771">
    <property type="protein sequence ID" value="KAG4410470.1"/>
    <property type="molecule type" value="Genomic_DNA"/>
</dbReference>
<keyword evidence="1" id="KW-0378">Hydrolase</keyword>
<keyword evidence="3" id="KW-0443">Lipid metabolism</keyword>
<comment type="caution">
    <text evidence="4">Lacks conserved residue(s) required for the propagation of feature annotation.</text>
</comment>
<evidence type="ECO:0000256" key="4">
    <source>
        <dbReference type="PROSITE-ProRule" id="PRU01161"/>
    </source>
</evidence>
<feature type="non-terminal residue" evidence="6">
    <location>
        <position position="1"/>
    </location>
</feature>
<evidence type="ECO:0000256" key="3">
    <source>
        <dbReference type="ARBA" id="ARBA00023098"/>
    </source>
</evidence>
<gene>
    <name evidence="6" type="ORF">IFR04_016395</name>
</gene>
<evidence type="ECO:0000313" key="7">
    <source>
        <dbReference type="Proteomes" id="UP000664132"/>
    </source>
</evidence>
<dbReference type="Gene3D" id="3.40.1090.10">
    <property type="entry name" value="Cytosolic phospholipase A2 catalytic domain"/>
    <property type="match status" value="1"/>
</dbReference>
<dbReference type="GO" id="GO:0016020">
    <property type="term" value="C:membrane"/>
    <property type="evidence" value="ECO:0007669"/>
    <property type="project" value="TreeGrafter"/>
</dbReference>
<dbReference type="PANTHER" id="PTHR24185">
    <property type="entry name" value="CALCIUM-INDEPENDENT PHOSPHOLIPASE A2-GAMMA"/>
    <property type="match status" value="1"/>
</dbReference>
<keyword evidence="2" id="KW-0442">Lipid degradation</keyword>
<dbReference type="Proteomes" id="UP000664132">
    <property type="component" value="Unassembled WGS sequence"/>
</dbReference>
<keyword evidence="7" id="KW-1185">Reference proteome</keyword>
<comment type="caution">
    <text evidence="6">The sequence shown here is derived from an EMBL/GenBank/DDBJ whole genome shotgun (WGS) entry which is preliminary data.</text>
</comment>
<feature type="domain" description="PNPLA" evidence="5">
    <location>
        <begin position="1"/>
        <end position="43"/>
    </location>
</feature>
<evidence type="ECO:0000256" key="1">
    <source>
        <dbReference type="ARBA" id="ARBA00022801"/>
    </source>
</evidence>
<sequence>MLLWEAARCTTAAPTYFTPKYLESFGTFQDGGLKYNNPVRPGLREVRRIWGDVGCDLVLSIGTGYQQKLLSPVASNVRNLLQDGALARVYRASMQSLSLNGQLSWEDHWHGLDEEEKKRHFRLNLPLVGQEPRIDDVDK</sequence>
<dbReference type="GO" id="GO:0047499">
    <property type="term" value="F:calcium-independent phospholipase A2 activity"/>
    <property type="evidence" value="ECO:0007669"/>
    <property type="project" value="TreeGrafter"/>
</dbReference>
<dbReference type="PROSITE" id="PS51635">
    <property type="entry name" value="PNPLA"/>
    <property type="match status" value="1"/>
</dbReference>
<dbReference type="AlphaFoldDB" id="A0A8H7VYK9"/>
<dbReference type="OrthoDB" id="5384553at2759"/>
<dbReference type="GO" id="GO:0046486">
    <property type="term" value="P:glycerolipid metabolic process"/>
    <property type="evidence" value="ECO:0007669"/>
    <property type="project" value="UniProtKB-ARBA"/>
</dbReference>
<accession>A0A8H7VYK9</accession>
<reference evidence="6" key="1">
    <citation type="submission" date="2021-02" db="EMBL/GenBank/DDBJ databases">
        <title>Genome sequence Cadophora malorum strain M34.</title>
        <authorList>
            <person name="Stefanovic E."/>
            <person name="Vu D."/>
            <person name="Scully C."/>
            <person name="Dijksterhuis J."/>
            <person name="Roader J."/>
            <person name="Houbraken J."/>
        </authorList>
    </citation>
    <scope>NUCLEOTIDE SEQUENCE</scope>
    <source>
        <strain evidence="6">M34</strain>
    </source>
</reference>
<feature type="short sequence motif" description="DGA/G" evidence="4">
    <location>
        <begin position="30"/>
        <end position="32"/>
    </location>
</feature>
<dbReference type="GO" id="GO:0019369">
    <property type="term" value="P:arachidonate metabolic process"/>
    <property type="evidence" value="ECO:0007669"/>
    <property type="project" value="TreeGrafter"/>
</dbReference>
<evidence type="ECO:0000313" key="6">
    <source>
        <dbReference type="EMBL" id="KAG4410470.1"/>
    </source>
</evidence>
<dbReference type="SUPFAM" id="SSF52151">
    <property type="entry name" value="FabD/lysophospholipase-like"/>
    <property type="match status" value="1"/>
</dbReference>
<organism evidence="6 7">
    <name type="scientific">Cadophora malorum</name>
    <dbReference type="NCBI Taxonomy" id="108018"/>
    <lineage>
        <taxon>Eukaryota</taxon>
        <taxon>Fungi</taxon>
        <taxon>Dikarya</taxon>
        <taxon>Ascomycota</taxon>
        <taxon>Pezizomycotina</taxon>
        <taxon>Leotiomycetes</taxon>
        <taxon>Helotiales</taxon>
        <taxon>Ploettnerulaceae</taxon>
        <taxon>Cadophora</taxon>
    </lineage>
</organism>
<evidence type="ECO:0000256" key="2">
    <source>
        <dbReference type="ARBA" id="ARBA00022963"/>
    </source>
</evidence>
<dbReference type="PANTHER" id="PTHR24185:SF1">
    <property type="entry name" value="CALCIUM-INDEPENDENT PHOSPHOLIPASE A2-GAMMA"/>
    <property type="match status" value="1"/>
</dbReference>
<dbReference type="InterPro" id="IPR016035">
    <property type="entry name" value="Acyl_Trfase/lysoPLipase"/>
</dbReference>
<protein>
    <recommendedName>
        <fullName evidence="5">PNPLA domain-containing protein</fullName>
    </recommendedName>
</protein>
<proteinExistence type="predicted"/>
<dbReference type="GO" id="GO:0016042">
    <property type="term" value="P:lipid catabolic process"/>
    <property type="evidence" value="ECO:0007669"/>
    <property type="project" value="UniProtKB-KW"/>
</dbReference>